<accession>A0ABZ2KR48</accession>
<keyword evidence="9" id="KW-1185">Reference proteome</keyword>
<dbReference type="PANTHER" id="PTHR12001:SF85">
    <property type="entry name" value="SHORT CHAIN ISOPRENYL DIPHOSPHATE SYNTHASE"/>
    <property type="match status" value="1"/>
</dbReference>
<dbReference type="SFLD" id="SFLDG01017">
    <property type="entry name" value="Polyprenyl_Transferase_Like"/>
    <property type="match status" value="1"/>
</dbReference>
<evidence type="ECO:0000256" key="6">
    <source>
        <dbReference type="RuleBase" id="RU004466"/>
    </source>
</evidence>
<dbReference type="EMBL" id="CP089983">
    <property type="protein sequence ID" value="WXB01007.1"/>
    <property type="molecule type" value="Genomic_DNA"/>
</dbReference>
<organism evidence="8 9">
    <name type="scientific">Pendulispora rubella</name>
    <dbReference type="NCBI Taxonomy" id="2741070"/>
    <lineage>
        <taxon>Bacteria</taxon>
        <taxon>Pseudomonadati</taxon>
        <taxon>Myxococcota</taxon>
        <taxon>Myxococcia</taxon>
        <taxon>Myxococcales</taxon>
        <taxon>Sorangiineae</taxon>
        <taxon>Pendulisporaceae</taxon>
        <taxon>Pendulispora</taxon>
    </lineage>
</organism>
<dbReference type="RefSeq" id="WP_394830614.1">
    <property type="nucleotide sequence ID" value="NZ_CP089929.1"/>
</dbReference>
<name>A0ABZ2KR48_9BACT</name>
<proteinExistence type="inferred from homology"/>
<dbReference type="InterPro" id="IPR008949">
    <property type="entry name" value="Isoprenoid_synthase_dom_sf"/>
</dbReference>
<keyword evidence="3 6" id="KW-0808">Transferase</keyword>
<dbReference type="Proteomes" id="UP001374803">
    <property type="component" value="Chromosome"/>
</dbReference>
<evidence type="ECO:0000256" key="3">
    <source>
        <dbReference type="ARBA" id="ARBA00022679"/>
    </source>
</evidence>
<evidence type="ECO:0000256" key="4">
    <source>
        <dbReference type="ARBA" id="ARBA00022723"/>
    </source>
</evidence>
<evidence type="ECO:0000256" key="2">
    <source>
        <dbReference type="ARBA" id="ARBA00006706"/>
    </source>
</evidence>
<evidence type="ECO:0000256" key="1">
    <source>
        <dbReference type="ARBA" id="ARBA00001946"/>
    </source>
</evidence>
<comment type="similarity">
    <text evidence="2 6">Belongs to the FPP/GGPP synthase family.</text>
</comment>
<dbReference type="InterPro" id="IPR000092">
    <property type="entry name" value="Polyprenyl_synt"/>
</dbReference>
<keyword evidence="5" id="KW-0460">Magnesium</keyword>
<protein>
    <submittedName>
        <fullName evidence="8">Polyprenyl synthetase family protein</fullName>
    </submittedName>
</protein>
<evidence type="ECO:0000313" key="9">
    <source>
        <dbReference type="Proteomes" id="UP001374803"/>
    </source>
</evidence>
<dbReference type="InterPro" id="IPR033749">
    <property type="entry name" value="Polyprenyl_synt_CS"/>
</dbReference>
<evidence type="ECO:0000313" key="8">
    <source>
        <dbReference type="EMBL" id="WXB01007.1"/>
    </source>
</evidence>
<reference evidence="8" key="1">
    <citation type="submission" date="2021-12" db="EMBL/GenBank/DDBJ databases">
        <title>Discovery of the Pendulisporaceae a myxobacterial family with distinct sporulation behavior and unique specialized metabolism.</title>
        <authorList>
            <person name="Garcia R."/>
            <person name="Popoff A."/>
            <person name="Bader C.D."/>
            <person name="Loehr J."/>
            <person name="Walesch S."/>
            <person name="Walt C."/>
            <person name="Boldt J."/>
            <person name="Bunk B."/>
            <person name="Haeckl F.J.F.P.J."/>
            <person name="Gunesch A.P."/>
            <person name="Birkelbach J."/>
            <person name="Nuebel U."/>
            <person name="Pietschmann T."/>
            <person name="Bach T."/>
            <person name="Mueller R."/>
        </authorList>
    </citation>
    <scope>NUCLEOTIDE SEQUENCE</scope>
    <source>
        <strain evidence="8">MSr11367</strain>
    </source>
</reference>
<sequence>MTTNLAELPLSDSAAPTGLDQASSQASSHLGAIVKHFPKWAEKAETLTSIGGAVRDEVHRHVDPRYENPLDRMVQYAVGAPGKMLRGLMLVESCRAVGGDPQKVLPAAAGTEFGHLASLIHDDVIDRDETRRGRTAIWRKYGVDNAILVGDLFIFYAYHSLAQCRKTVGAERVVRVLEVLSQACVELCRGQAHEAQLAGVCSVSREEYMHMVRGKTGSLFRVAAESGAILGGGTDEQVAAVRDYAEWLGIAYQIIDDLLSYCGDDAVLLKPAKSDIKNRRITLPVVYALEMGSTRQQDILRSAFEEYNADAETLAANYGKVREVLERTGAITRAKSVALDLLDQALLRIGTLPQSEGRTCLQMIAHMATHRSR</sequence>
<dbReference type="SFLD" id="SFLDS00005">
    <property type="entry name" value="Isoprenoid_Synthase_Type_I"/>
    <property type="match status" value="1"/>
</dbReference>
<dbReference type="Gene3D" id="1.10.600.10">
    <property type="entry name" value="Farnesyl Diphosphate Synthase"/>
    <property type="match status" value="1"/>
</dbReference>
<feature type="region of interest" description="Disordered" evidence="7">
    <location>
        <begin position="1"/>
        <end position="23"/>
    </location>
</feature>
<dbReference type="SUPFAM" id="SSF48576">
    <property type="entry name" value="Terpenoid synthases"/>
    <property type="match status" value="1"/>
</dbReference>
<evidence type="ECO:0000256" key="7">
    <source>
        <dbReference type="SAM" id="MobiDB-lite"/>
    </source>
</evidence>
<dbReference type="PROSITE" id="PS00723">
    <property type="entry name" value="POLYPRENYL_SYNTHASE_1"/>
    <property type="match status" value="1"/>
</dbReference>
<gene>
    <name evidence="8" type="ORF">LVJ94_29315</name>
</gene>
<dbReference type="PANTHER" id="PTHR12001">
    <property type="entry name" value="GERANYLGERANYL PYROPHOSPHATE SYNTHASE"/>
    <property type="match status" value="1"/>
</dbReference>
<dbReference type="Pfam" id="PF00348">
    <property type="entry name" value="polyprenyl_synt"/>
    <property type="match status" value="1"/>
</dbReference>
<comment type="cofactor">
    <cofactor evidence="1">
        <name>Mg(2+)</name>
        <dbReference type="ChEBI" id="CHEBI:18420"/>
    </cofactor>
</comment>
<evidence type="ECO:0000256" key="5">
    <source>
        <dbReference type="ARBA" id="ARBA00022842"/>
    </source>
</evidence>
<keyword evidence="4" id="KW-0479">Metal-binding</keyword>
<dbReference type="CDD" id="cd00685">
    <property type="entry name" value="Trans_IPPS_HT"/>
    <property type="match status" value="1"/>
</dbReference>